<organism evidence="3 4">
    <name type="scientific">Tetrapyrgos nigripes</name>
    <dbReference type="NCBI Taxonomy" id="182062"/>
    <lineage>
        <taxon>Eukaryota</taxon>
        <taxon>Fungi</taxon>
        <taxon>Dikarya</taxon>
        <taxon>Basidiomycota</taxon>
        <taxon>Agaricomycotina</taxon>
        <taxon>Agaricomycetes</taxon>
        <taxon>Agaricomycetidae</taxon>
        <taxon>Agaricales</taxon>
        <taxon>Marasmiineae</taxon>
        <taxon>Marasmiaceae</taxon>
        <taxon>Tetrapyrgos</taxon>
    </lineage>
</organism>
<gene>
    <name evidence="3" type="ORF">D9758_010851</name>
</gene>
<proteinExistence type="predicted"/>
<keyword evidence="4" id="KW-1185">Reference proteome</keyword>
<feature type="chain" id="PRO_5034270533" evidence="2">
    <location>
        <begin position="32"/>
        <end position="243"/>
    </location>
</feature>
<keyword evidence="1" id="KW-0472">Membrane</keyword>
<dbReference type="AlphaFoldDB" id="A0A8H5GIK1"/>
<dbReference type="OrthoDB" id="3026773at2759"/>
<keyword evidence="1" id="KW-1133">Transmembrane helix</keyword>
<keyword evidence="1" id="KW-0812">Transmembrane</keyword>
<name>A0A8H5GIK1_9AGAR</name>
<sequence>MKVTRKNTMPAQSSLLKSFLISTTLAWITQASTVTFKAVDIPPNNTGGISSLSVSSTISIFVSYSEAGVKSDSDGSETTYIREVVMSEQYLPDGRVITLPTPISAEGTVFKIIFRTYLTVFLATLVQSSGGFWISQVATGGEYEILTTGSTTSFSPLGTATVTDTQYQACSLESDGRYACVQDLPQLGRTQRTLSYTATASDAVFTNVGELKEDNHAVGSMMTMAWQAVVVLSAIVIGGMLVF</sequence>
<comment type="caution">
    <text evidence="3">The sequence shown here is derived from an EMBL/GenBank/DDBJ whole genome shotgun (WGS) entry which is preliminary data.</text>
</comment>
<feature type="signal peptide" evidence="2">
    <location>
        <begin position="1"/>
        <end position="31"/>
    </location>
</feature>
<keyword evidence="2" id="KW-0732">Signal</keyword>
<protein>
    <submittedName>
        <fullName evidence="3">Uncharacterized protein</fullName>
    </submittedName>
</protein>
<evidence type="ECO:0000313" key="3">
    <source>
        <dbReference type="EMBL" id="KAF5365429.1"/>
    </source>
</evidence>
<dbReference type="EMBL" id="JAACJM010000027">
    <property type="protein sequence ID" value="KAF5365429.1"/>
    <property type="molecule type" value="Genomic_DNA"/>
</dbReference>
<feature type="transmembrane region" description="Helical" evidence="1">
    <location>
        <begin position="224"/>
        <end position="242"/>
    </location>
</feature>
<evidence type="ECO:0000313" key="4">
    <source>
        <dbReference type="Proteomes" id="UP000559256"/>
    </source>
</evidence>
<accession>A0A8H5GIK1</accession>
<evidence type="ECO:0000256" key="2">
    <source>
        <dbReference type="SAM" id="SignalP"/>
    </source>
</evidence>
<evidence type="ECO:0000256" key="1">
    <source>
        <dbReference type="SAM" id="Phobius"/>
    </source>
</evidence>
<dbReference type="Proteomes" id="UP000559256">
    <property type="component" value="Unassembled WGS sequence"/>
</dbReference>
<reference evidence="3 4" key="1">
    <citation type="journal article" date="2020" name="ISME J.">
        <title>Uncovering the hidden diversity of litter-decomposition mechanisms in mushroom-forming fungi.</title>
        <authorList>
            <person name="Floudas D."/>
            <person name="Bentzer J."/>
            <person name="Ahren D."/>
            <person name="Johansson T."/>
            <person name="Persson P."/>
            <person name="Tunlid A."/>
        </authorList>
    </citation>
    <scope>NUCLEOTIDE SEQUENCE [LARGE SCALE GENOMIC DNA]</scope>
    <source>
        <strain evidence="3 4">CBS 291.85</strain>
    </source>
</reference>